<keyword evidence="2 5" id="KW-0812">Transmembrane</keyword>
<feature type="transmembrane region" description="Helical" evidence="5">
    <location>
        <begin position="231"/>
        <end position="248"/>
    </location>
</feature>
<dbReference type="Proteomes" id="UP000050761">
    <property type="component" value="Unassembled WGS sequence"/>
</dbReference>
<reference evidence="7 8" key="1">
    <citation type="submission" date="2018-11" db="EMBL/GenBank/DDBJ databases">
        <authorList>
            <consortium name="Pathogen Informatics"/>
        </authorList>
    </citation>
    <scope>NUCLEOTIDE SEQUENCE [LARGE SCALE GENOMIC DNA]</scope>
</reference>
<evidence type="ECO:0000256" key="4">
    <source>
        <dbReference type="ARBA" id="ARBA00023136"/>
    </source>
</evidence>
<organism evidence="8 9">
    <name type="scientific">Heligmosomoides polygyrus</name>
    <name type="common">Parasitic roundworm</name>
    <dbReference type="NCBI Taxonomy" id="6339"/>
    <lineage>
        <taxon>Eukaryota</taxon>
        <taxon>Metazoa</taxon>
        <taxon>Ecdysozoa</taxon>
        <taxon>Nematoda</taxon>
        <taxon>Chromadorea</taxon>
        <taxon>Rhabditida</taxon>
        <taxon>Rhabditina</taxon>
        <taxon>Rhabditomorpha</taxon>
        <taxon>Strongyloidea</taxon>
        <taxon>Heligmosomidae</taxon>
        <taxon>Heligmosomoides</taxon>
    </lineage>
</organism>
<dbReference type="PANTHER" id="PTHR11453">
    <property type="entry name" value="ANION EXCHANGE PROTEIN"/>
    <property type="match status" value="1"/>
</dbReference>
<protein>
    <submittedName>
        <fullName evidence="9">HCO3_cotransp domain-containing protein</fullName>
    </submittedName>
</protein>
<evidence type="ECO:0000256" key="1">
    <source>
        <dbReference type="ARBA" id="ARBA00004141"/>
    </source>
</evidence>
<feature type="domain" description="Bicarbonate transporter-like transmembrane" evidence="6">
    <location>
        <begin position="2"/>
        <end position="256"/>
    </location>
</feature>
<evidence type="ECO:0000313" key="9">
    <source>
        <dbReference type="WBParaSite" id="HPBE_0000250601-mRNA-1"/>
    </source>
</evidence>
<dbReference type="GO" id="GO:0005886">
    <property type="term" value="C:plasma membrane"/>
    <property type="evidence" value="ECO:0007669"/>
    <property type="project" value="TreeGrafter"/>
</dbReference>
<dbReference type="GO" id="GO:0006820">
    <property type="term" value="P:monoatomic anion transport"/>
    <property type="evidence" value="ECO:0007669"/>
    <property type="project" value="InterPro"/>
</dbReference>
<keyword evidence="3 5" id="KW-1133">Transmembrane helix</keyword>
<dbReference type="InterPro" id="IPR011531">
    <property type="entry name" value="HCO3_transpt-like_TM_dom"/>
</dbReference>
<proteinExistence type="predicted"/>
<sequence>MNDMDFLSIRVYAGFWIFGIVIFVVAFDGAKLLVYVTRFTEDIFAVLISIIFFAESLNMQVRLLWCVIYELQRNAIKNQNDMELSGKVASAAPSTFEANPVLSYENFLESHQNCQNRTFLMRHPSYQCALGQPNTALLSFLAFFMTFAIACTFKVIRESNWFGRHCRNFFGDFGVAVAIFLVSAVVHVVFGYELLQRLQMPETLSFTNSDARGHQWLVIPTFTTMESRKEASRLSLAAALLVFVLIFAETEVTEYVSYRMV</sequence>
<evidence type="ECO:0000256" key="3">
    <source>
        <dbReference type="ARBA" id="ARBA00022989"/>
    </source>
</evidence>
<feature type="transmembrane region" description="Helical" evidence="5">
    <location>
        <begin position="136"/>
        <end position="156"/>
    </location>
</feature>
<feature type="transmembrane region" description="Helical" evidence="5">
    <location>
        <begin position="7"/>
        <end position="27"/>
    </location>
</feature>
<comment type="subcellular location">
    <subcellularLocation>
        <location evidence="1">Membrane</location>
        <topology evidence="1">Multi-pass membrane protein</topology>
    </subcellularLocation>
</comment>
<evidence type="ECO:0000256" key="5">
    <source>
        <dbReference type="SAM" id="Phobius"/>
    </source>
</evidence>
<dbReference type="AlphaFoldDB" id="A0A183F8L4"/>
<evidence type="ECO:0000259" key="6">
    <source>
        <dbReference type="Pfam" id="PF00955"/>
    </source>
</evidence>
<evidence type="ECO:0000256" key="2">
    <source>
        <dbReference type="ARBA" id="ARBA00022692"/>
    </source>
</evidence>
<dbReference type="WBParaSite" id="HPBE_0000250601-mRNA-1">
    <property type="protein sequence ID" value="HPBE_0000250601-mRNA-1"/>
    <property type="gene ID" value="HPBE_0000250601"/>
</dbReference>
<accession>A0A183F8L4</accession>
<gene>
    <name evidence="7" type="ORF">HPBE_LOCUS2507</name>
</gene>
<reference evidence="9" key="2">
    <citation type="submission" date="2019-09" db="UniProtKB">
        <authorList>
            <consortium name="WormBaseParasite"/>
        </authorList>
    </citation>
    <scope>IDENTIFICATION</scope>
</reference>
<dbReference type="GO" id="GO:0015701">
    <property type="term" value="P:bicarbonate transport"/>
    <property type="evidence" value="ECO:0007669"/>
    <property type="project" value="TreeGrafter"/>
</dbReference>
<keyword evidence="8" id="KW-1185">Reference proteome</keyword>
<name>A0A183F8L4_HELPZ</name>
<feature type="transmembrane region" description="Helical" evidence="5">
    <location>
        <begin position="176"/>
        <end position="195"/>
    </location>
</feature>
<dbReference type="GO" id="GO:0005452">
    <property type="term" value="F:solute:inorganic anion antiporter activity"/>
    <property type="evidence" value="ECO:0007669"/>
    <property type="project" value="InterPro"/>
</dbReference>
<dbReference type="EMBL" id="UZAH01003896">
    <property type="protein sequence ID" value="VDO25798.1"/>
    <property type="molecule type" value="Genomic_DNA"/>
</dbReference>
<dbReference type="OrthoDB" id="1735926at2759"/>
<dbReference type="GO" id="GO:0051453">
    <property type="term" value="P:regulation of intracellular pH"/>
    <property type="evidence" value="ECO:0007669"/>
    <property type="project" value="TreeGrafter"/>
</dbReference>
<evidence type="ECO:0000313" key="7">
    <source>
        <dbReference type="EMBL" id="VDO25798.1"/>
    </source>
</evidence>
<dbReference type="InterPro" id="IPR003020">
    <property type="entry name" value="HCO3_transpt_euk"/>
</dbReference>
<accession>A0A3P7X755</accession>
<evidence type="ECO:0000313" key="8">
    <source>
        <dbReference type="Proteomes" id="UP000050761"/>
    </source>
</evidence>
<keyword evidence="4 5" id="KW-0472">Membrane</keyword>
<dbReference type="PANTHER" id="PTHR11453:SF47">
    <property type="entry name" value="ANION EXCHANGE PROTEIN"/>
    <property type="match status" value="1"/>
</dbReference>
<dbReference type="Pfam" id="PF00955">
    <property type="entry name" value="HCO3_cotransp"/>
    <property type="match status" value="1"/>
</dbReference>
<dbReference type="PRINTS" id="PR01231">
    <property type="entry name" value="HCO3TRNSPORT"/>
</dbReference>